<gene>
    <name evidence="6" type="ORF">ABXR19_12450</name>
</gene>
<keyword evidence="4 5" id="KW-0472">Membrane</keyword>
<protein>
    <submittedName>
        <fullName evidence="6">Preprotein translocase subunit TatB</fullName>
    </submittedName>
</protein>
<keyword evidence="7" id="KW-1185">Reference proteome</keyword>
<evidence type="ECO:0000313" key="6">
    <source>
        <dbReference type="EMBL" id="MET7015005.1"/>
    </source>
</evidence>
<evidence type="ECO:0000313" key="7">
    <source>
        <dbReference type="Proteomes" id="UP001549691"/>
    </source>
</evidence>
<feature type="transmembrane region" description="Helical" evidence="5">
    <location>
        <begin position="464"/>
        <end position="486"/>
    </location>
</feature>
<comment type="caution">
    <text evidence="6">The sequence shown here is derived from an EMBL/GenBank/DDBJ whole genome shotgun (WGS) entry which is preliminary data.</text>
</comment>
<keyword evidence="3 5" id="KW-1133">Transmembrane helix</keyword>
<evidence type="ECO:0000256" key="3">
    <source>
        <dbReference type="ARBA" id="ARBA00022989"/>
    </source>
</evidence>
<evidence type="ECO:0000256" key="2">
    <source>
        <dbReference type="ARBA" id="ARBA00022692"/>
    </source>
</evidence>
<evidence type="ECO:0000256" key="1">
    <source>
        <dbReference type="ARBA" id="ARBA00004141"/>
    </source>
</evidence>
<dbReference type="InterPro" id="IPR023271">
    <property type="entry name" value="Aquaporin-like"/>
</dbReference>
<accession>A0ABV2TM62</accession>
<evidence type="ECO:0000256" key="4">
    <source>
        <dbReference type="ARBA" id="ARBA00023136"/>
    </source>
</evidence>
<comment type="subcellular location">
    <subcellularLocation>
        <location evidence="1">Membrane</location>
        <topology evidence="1">Multi-pass membrane protein</topology>
    </subcellularLocation>
</comment>
<name>A0ABV2TM62_9RHOO</name>
<feature type="transmembrane region" description="Helical" evidence="5">
    <location>
        <begin position="356"/>
        <end position="378"/>
    </location>
</feature>
<proteinExistence type="predicted"/>
<dbReference type="Pfam" id="PF10136">
    <property type="entry name" value="SpecificRecomb"/>
    <property type="match status" value="1"/>
</dbReference>
<feature type="transmembrane region" description="Helical" evidence="5">
    <location>
        <begin position="522"/>
        <end position="546"/>
    </location>
</feature>
<organism evidence="6 7">
    <name type="scientific">Uliginosibacterium flavum</name>
    <dbReference type="NCBI Taxonomy" id="1396831"/>
    <lineage>
        <taxon>Bacteria</taxon>
        <taxon>Pseudomonadati</taxon>
        <taxon>Pseudomonadota</taxon>
        <taxon>Betaproteobacteria</taxon>
        <taxon>Rhodocyclales</taxon>
        <taxon>Zoogloeaceae</taxon>
        <taxon>Uliginosibacterium</taxon>
    </lineage>
</organism>
<feature type="transmembrane region" description="Helical" evidence="5">
    <location>
        <begin position="578"/>
        <end position="606"/>
    </location>
</feature>
<dbReference type="Gene3D" id="1.20.1080.10">
    <property type="entry name" value="Glycerol uptake facilitator protein"/>
    <property type="match status" value="1"/>
</dbReference>
<dbReference type="Proteomes" id="UP001549691">
    <property type="component" value="Unassembled WGS sequence"/>
</dbReference>
<feature type="transmembrane region" description="Helical" evidence="5">
    <location>
        <begin position="328"/>
        <end position="350"/>
    </location>
</feature>
<keyword evidence="2 5" id="KW-0812">Transmembrane</keyword>
<reference evidence="6 7" key="1">
    <citation type="submission" date="2024-07" db="EMBL/GenBank/DDBJ databases">
        <title>Uliginosibacterium flavum JJ3220;KACC:17644.</title>
        <authorList>
            <person name="Kim M.K."/>
        </authorList>
    </citation>
    <scope>NUCLEOTIDE SEQUENCE [LARGE SCALE GENOMIC DNA]</scope>
    <source>
        <strain evidence="6 7">KACC:17644</strain>
    </source>
</reference>
<feature type="transmembrane region" description="Helical" evidence="5">
    <location>
        <begin position="416"/>
        <end position="440"/>
    </location>
</feature>
<dbReference type="InterPro" id="IPR011385">
    <property type="entry name" value="Site-sp_rcmbase"/>
</dbReference>
<dbReference type="PIRSF" id="PIRSF015380">
    <property type="entry name" value="Site-sp_rcmb"/>
    <property type="match status" value="1"/>
</dbReference>
<dbReference type="RefSeq" id="WP_354601468.1">
    <property type="nucleotide sequence ID" value="NZ_JBEWZI010000012.1"/>
</dbReference>
<dbReference type="EMBL" id="JBEWZI010000012">
    <property type="protein sequence ID" value="MET7015005.1"/>
    <property type="molecule type" value="Genomic_DNA"/>
</dbReference>
<sequence length="647" mass="70227">MSNQIPSAIAHLSRLVDRLRPEDPEDVAAAARALQAEAARLRAQPEAAQALREALRAVLTQAHQIAFYAETGVPSALGFWLELSRRINQQILPPVIDPGQLRDLMMLIFHAPQDYLWVCALSDEAWIELIAATGPVEPLAQVNSRDISSLLNAIRALSYRLAGVALDRELLQAEPALEELESPFLAQNVMLIQLLERIREGGSMFDATEVRDIDVLLDQCDKAIDRIRRRARDNGISIRLSYLLSRMQQLIARQRQLLDLIAAESCLTHAIPLFKTLLLAEQTHRRVRPFVAENVRLVARNMTDSASRHGEHYIAADRAEWWAMARGAAGGGVIIAVMALLKIQLALLHLPPLTEALAFSLNYALGFVLIHVLGFTVATKQPAMTAASIAAVVEESGPKDLAKLCALVQSVTRSQFIAVLGNVALALPIACLIAVLWPMIFGAPLAPPAKIASLLTDIHPTHSAALLFAAVAGVGLFLSGLVAGYFDNRVRYRNLAPRIAQAPALRWLGAARTARLGDYLDIHIGAIIGNLFFGFYLGMAGAVSVLTGLPIDIRHVAFSSANLGTAVTTLGFEATRAILPWAISGVIAIALVNLFVSFSLALYVAMKSRRLGAQQMLQLGGSVLRHFVRHPFSFVAPPPKAVQIPDA</sequence>
<evidence type="ECO:0000256" key="5">
    <source>
        <dbReference type="SAM" id="Phobius"/>
    </source>
</evidence>